<evidence type="ECO:0000256" key="5">
    <source>
        <dbReference type="ARBA" id="ARBA00022679"/>
    </source>
</evidence>
<dbReference type="AlphaFoldDB" id="A0A7G8TG24"/>
<sequence>MIHPITNYVAVSFNITPAIGAFPVMADDIGNVEAIASISQAIFFRNEITLIFSLQMRKASDAEF</sequence>
<evidence type="ECO:0000256" key="7">
    <source>
        <dbReference type="ARBA" id="ARBA00022741"/>
    </source>
</evidence>
<keyword evidence="5" id="KW-0808">Transferase</keyword>
<dbReference type="GO" id="GO:0009228">
    <property type="term" value="P:thiamine biosynthetic process"/>
    <property type="evidence" value="ECO:0007669"/>
    <property type="project" value="UniProtKB-KW"/>
</dbReference>
<evidence type="ECO:0000256" key="8">
    <source>
        <dbReference type="ARBA" id="ARBA00022777"/>
    </source>
</evidence>
<evidence type="ECO:0000256" key="3">
    <source>
        <dbReference type="ARBA" id="ARBA00004868"/>
    </source>
</evidence>
<dbReference type="EC" id="2.7.1.50" evidence="4"/>
<evidence type="ECO:0000256" key="11">
    <source>
        <dbReference type="ARBA" id="ARBA00022977"/>
    </source>
</evidence>
<dbReference type="Pfam" id="PF02110">
    <property type="entry name" value="HK"/>
    <property type="match status" value="1"/>
</dbReference>
<dbReference type="OrthoDB" id="9778146at2"/>
<gene>
    <name evidence="12" type="ORF">HCR03_08225</name>
</gene>
<keyword evidence="8 12" id="KW-0418">Kinase</keyword>
<accession>A0A7G8TG24</accession>
<protein>
    <recommendedName>
        <fullName evidence="4">hydroxyethylthiazole kinase</fullName>
        <ecNumber evidence="4">2.7.1.50</ecNumber>
    </recommendedName>
</protein>
<dbReference type="UniPathway" id="UPA00060">
    <property type="reaction ID" value="UER00139"/>
</dbReference>
<keyword evidence="11" id="KW-0784">Thiamine biosynthesis</keyword>
<dbReference type="GO" id="GO:0000287">
    <property type="term" value="F:magnesium ion binding"/>
    <property type="evidence" value="ECO:0007669"/>
    <property type="project" value="InterPro"/>
</dbReference>
<evidence type="ECO:0000313" key="13">
    <source>
        <dbReference type="Proteomes" id="UP000515909"/>
    </source>
</evidence>
<name>A0A7G8TG24_9FIRM</name>
<keyword evidence="10" id="KW-0460">Magnesium</keyword>
<comment type="catalytic activity">
    <reaction evidence="1">
        <text>5-(2-hydroxyethyl)-4-methylthiazole + ATP = 4-methyl-5-(2-phosphooxyethyl)-thiazole + ADP + H(+)</text>
        <dbReference type="Rhea" id="RHEA:24212"/>
        <dbReference type="ChEBI" id="CHEBI:15378"/>
        <dbReference type="ChEBI" id="CHEBI:17957"/>
        <dbReference type="ChEBI" id="CHEBI:30616"/>
        <dbReference type="ChEBI" id="CHEBI:58296"/>
        <dbReference type="ChEBI" id="CHEBI:456216"/>
        <dbReference type="EC" id="2.7.1.50"/>
    </reaction>
</comment>
<organism evidence="12 13">
    <name type="scientific">Caproicibacter fermentans</name>
    <dbReference type="NCBI Taxonomy" id="2576756"/>
    <lineage>
        <taxon>Bacteria</taxon>
        <taxon>Bacillati</taxon>
        <taxon>Bacillota</taxon>
        <taxon>Clostridia</taxon>
        <taxon>Eubacteriales</taxon>
        <taxon>Acutalibacteraceae</taxon>
        <taxon>Caproicibacter</taxon>
    </lineage>
</organism>
<dbReference type="EMBL" id="CP060286">
    <property type="protein sequence ID" value="QNK42565.1"/>
    <property type="molecule type" value="Genomic_DNA"/>
</dbReference>
<dbReference type="GO" id="GO:0004417">
    <property type="term" value="F:hydroxyethylthiazole kinase activity"/>
    <property type="evidence" value="ECO:0007669"/>
    <property type="project" value="UniProtKB-EC"/>
</dbReference>
<keyword evidence="6" id="KW-0479">Metal-binding</keyword>
<dbReference type="GO" id="GO:0005524">
    <property type="term" value="F:ATP binding"/>
    <property type="evidence" value="ECO:0007669"/>
    <property type="project" value="UniProtKB-KW"/>
</dbReference>
<reference evidence="12 13" key="1">
    <citation type="submission" date="2020-08" db="EMBL/GenBank/DDBJ databases">
        <title>The isolate Caproiciproducens sp. 7D4C2 produces n-caproate at mildly acidic conditions from hexoses: genome and rBOX comparison with related strains and chain-elongating bacteria.</title>
        <authorList>
            <person name="Esquivel-Elizondo S."/>
            <person name="Bagci C."/>
            <person name="Temovska M."/>
            <person name="Jeon B.S."/>
            <person name="Bessarab I."/>
            <person name="Williams R.B.H."/>
            <person name="Huson D.H."/>
            <person name="Angenent L.T."/>
        </authorList>
    </citation>
    <scope>NUCLEOTIDE SEQUENCE [LARGE SCALE GENOMIC DNA]</scope>
    <source>
        <strain evidence="12 13">7D4C2</strain>
    </source>
</reference>
<evidence type="ECO:0000256" key="1">
    <source>
        <dbReference type="ARBA" id="ARBA00001771"/>
    </source>
</evidence>
<keyword evidence="9" id="KW-0067">ATP-binding</keyword>
<evidence type="ECO:0000256" key="6">
    <source>
        <dbReference type="ARBA" id="ARBA00022723"/>
    </source>
</evidence>
<keyword evidence="7" id="KW-0547">Nucleotide-binding</keyword>
<dbReference type="KEGG" id="cfem:HCR03_08225"/>
<dbReference type="Proteomes" id="UP000515909">
    <property type="component" value="Chromosome"/>
</dbReference>
<dbReference type="Gene3D" id="3.40.1190.20">
    <property type="match status" value="1"/>
</dbReference>
<evidence type="ECO:0000256" key="9">
    <source>
        <dbReference type="ARBA" id="ARBA00022840"/>
    </source>
</evidence>
<dbReference type="InterPro" id="IPR000417">
    <property type="entry name" value="Hyethyz_kinase"/>
</dbReference>
<comment type="pathway">
    <text evidence="3">Cofactor biosynthesis; thiamine diphosphate biosynthesis; 4-methyl-5-(2-phosphoethyl)-thiazole from 5-(2-hydroxyethyl)-4-methylthiazole: step 1/1.</text>
</comment>
<dbReference type="GO" id="GO:0009229">
    <property type="term" value="P:thiamine diphosphate biosynthetic process"/>
    <property type="evidence" value="ECO:0007669"/>
    <property type="project" value="UniProtKB-UniPathway"/>
</dbReference>
<dbReference type="InterPro" id="IPR029056">
    <property type="entry name" value="Ribokinase-like"/>
</dbReference>
<proteinExistence type="predicted"/>
<comment type="cofactor">
    <cofactor evidence="2">
        <name>Mg(2+)</name>
        <dbReference type="ChEBI" id="CHEBI:18420"/>
    </cofactor>
</comment>
<evidence type="ECO:0000256" key="2">
    <source>
        <dbReference type="ARBA" id="ARBA00001946"/>
    </source>
</evidence>
<evidence type="ECO:0000313" key="12">
    <source>
        <dbReference type="EMBL" id="QNK42565.1"/>
    </source>
</evidence>
<evidence type="ECO:0000256" key="4">
    <source>
        <dbReference type="ARBA" id="ARBA00012129"/>
    </source>
</evidence>
<evidence type="ECO:0000256" key="10">
    <source>
        <dbReference type="ARBA" id="ARBA00022842"/>
    </source>
</evidence>